<proteinExistence type="predicted"/>
<reference evidence="3" key="2">
    <citation type="submission" date="2023-05" db="EMBL/GenBank/DDBJ databases">
        <authorList>
            <consortium name="Lawrence Berkeley National Laboratory"/>
            <person name="Steindorff A."/>
            <person name="Hensen N."/>
            <person name="Bonometti L."/>
            <person name="Westerberg I."/>
            <person name="Brannstrom I.O."/>
            <person name="Guillou S."/>
            <person name="Cros-Aarteil S."/>
            <person name="Calhoun S."/>
            <person name="Haridas S."/>
            <person name="Kuo A."/>
            <person name="Mondo S."/>
            <person name="Pangilinan J."/>
            <person name="Riley R."/>
            <person name="Labutti K."/>
            <person name="Andreopoulos B."/>
            <person name="Lipzen A."/>
            <person name="Chen C."/>
            <person name="Yanf M."/>
            <person name="Daum C."/>
            <person name="Ng V."/>
            <person name="Clum A."/>
            <person name="Ohm R."/>
            <person name="Martin F."/>
            <person name="Silar P."/>
            <person name="Natvig D."/>
            <person name="Lalanne C."/>
            <person name="Gautier V."/>
            <person name="Ament-Velasquez S.L."/>
            <person name="Kruys A."/>
            <person name="Hutchinson M.I."/>
            <person name="Powell A.J."/>
            <person name="Barry K."/>
            <person name="Miller A.N."/>
            <person name="Grigoriev I.V."/>
            <person name="Debuchy R."/>
            <person name="Gladieux P."/>
            <person name="Thoren M.H."/>
            <person name="Johannesson H."/>
        </authorList>
    </citation>
    <scope>NUCLEOTIDE SEQUENCE</scope>
    <source>
        <strain evidence="3">PSN293</strain>
    </source>
</reference>
<evidence type="ECO:0000313" key="4">
    <source>
        <dbReference type="Proteomes" id="UP001301769"/>
    </source>
</evidence>
<dbReference type="EMBL" id="MU858051">
    <property type="protein sequence ID" value="KAK4218747.1"/>
    <property type="molecule type" value="Genomic_DNA"/>
</dbReference>
<feature type="coiled-coil region" evidence="1">
    <location>
        <begin position="81"/>
        <end position="142"/>
    </location>
</feature>
<feature type="compositionally biased region" description="Basic and acidic residues" evidence="2">
    <location>
        <begin position="529"/>
        <end position="540"/>
    </location>
</feature>
<organism evidence="3 4">
    <name type="scientific">Rhypophila decipiens</name>
    <dbReference type="NCBI Taxonomy" id="261697"/>
    <lineage>
        <taxon>Eukaryota</taxon>
        <taxon>Fungi</taxon>
        <taxon>Dikarya</taxon>
        <taxon>Ascomycota</taxon>
        <taxon>Pezizomycotina</taxon>
        <taxon>Sordariomycetes</taxon>
        <taxon>Sordariomycetidae</taxon>
        <taxon>Sordariales</taxon>
        <taxon>Naviculisporaceae</taxon>
        <taxon>Rhypophila</taxon>
    </lineage>
</organism>
<dbReference type="AlphaFoldDB" id="A0AAN6YL86"/>
<feature type="region of interest" description="Disordered" evidence="2">
    <location>
        <begin position="255"/>
        <end position="280"/>
    </location>
</feature>
<reference evidence="3" key="1">
    <citation type="journal article" date="2023" name="Mol. Phylogenet. Evol.">
        <title>Genome-scale phylogeny and comparative genomics of the fungal order Sordariales.</title>
        <authorList>
            <person name="Hensen N."/>
            <person name="Bonometti L."/>
            <person name="Westerberg I."/>
            <person name="Brannstrom I.O."/>
            <person name="Guillou S."/>
            <person name="Cros-Aarteil S."/>
            <person name="Calhoun S."/>
            <person name="Haridas S."/>
            <person name="Kuo A."/>
            <person name="Mondo S."/>
            <person name="Pangilinan J."/>
            <person name="Riley R."/>
            <person name="LaButti K."/>
            <person name="Andreopoulos B."/>
            <person name="Lipzen A."/>
            <person name="Chen C."/>
            <person name="Yan M."/>
            <person name="Daum C."/>
            <person name="Ng V."/>
            <person name="Clum A."/>
            <person name="Steindorff A."/>
            <person name="Ohm R.A."/>
            <person name="Martin F."/>
            <person name="Silar P."/>
            <person name="Natvig D.O."/>
            <person name="Lalanne C."/>
            <person name="Gautier V."/>
            <person name="Ament-Velasquez S.L."/>
            <person name="Kruys A."/>
            <person name="Hutchinson M.I."/>
            <person name="Powell A.J."/>
            <person name="Barry K."/>
            <person name="Miller A.N."/>
            <person name="Grigoriev I.V."/>
            <person name="Debuchy R."/>
            <person name="Gladieux P."/>
            <person name="Hiltunen Thoren M."/>
            <person name="Johannesson H."/>
        </authorList>
    </citation>
    <scope>NUCLEOTIDE SEQUENCE</scope>
    <source>
        <strain evidence="3">PSN293</strain>
    </source>
</reference>
<sequence>MSSIEEKEEEALHAAQKILDPYIRPREEVAHIRRILALHLDSCLKDGSAVSPLALVESSEQRTSPATRGLYKEYLEALGRNVKAQEEYKACVQAIDQTREEKHTATAPNEDPIHDHLATIILRKKQERLQVVEQHIRQLEQKPAASTEFLDPKEMFRYSCTLPEVPRDVVNSLVTLDDNARPSTHLKDLIDQLEKHVLRTKLLLNREEQLLEEVKQRTISITSDPRAISESAKFEALNATRVELINWIETELGKASGTGGEDQQQQYSQEGSKNGTTRLQMDESLASIKEKYARYSDARKALLQLVSQQPRPSMKPQTSQDRLIHSEQQQQPDSTWPRETSAHLLSPYLSQLLLLSHTQKSLISQKSHLTSTISKQLKETWQHLDRLAQESQLIPAHPMPGVGGGAARRKPPPLIEQHQLSGISQGTDTTTTTNKIKPWVYAADSAKIATLEAVAEKIDEGQMAIETSMRTIGEIETLLGVNRQTSQHVDSGNGDDNVTATADDIWLAAEGGAGGKPSRRSVGAAARRHNSEAPPKKSAEMDVWSLLDGNLGLLGGENASP</sequence>
<feature type="region of interest" description="Disordered" evidence="2">
    <location>
        <begin position="509"/>
        <end position="541"/>
    </location>
</feature>
<feature type="compositionally biased region" description="Polar residues" evidence="2">
    <location>
        <begin position="306"/>
        <end position="338"/>
    </location>
</feature>
<evidence type="ECO:0000256" key="2">
    <source>
        <dbReference type="SAM" id="MobiDB-lite"/>
    </source>
</evidence>
<keyword evidence="4" id="KW-1185">Reference proteome</keyword>
<gene>
    <name evidence="3" type="ORF">QBC37DRAFT_177803</name>
</gene>
<feature type="region of interest" description="Disordered" evidence="2">
    <location>
        <begin position="306"/>
        <end position="339"/>
    </location>
</feature>
<name>A0AAN6YL86_9PEZI</name>
<keyword evidence="1" id="KW-0175">Coiled coil</keyword>
<evidence type="ECO:0000313" key="3">
    <source>
        <dbReference type="EMBL" id="KAK4218747.1"/>
    </source>
</evidence>
<comment type="caution">
    <text evidence="3">The sequence shown here is derived from an EMBL/GenBank/DDBJ whole genome shotgun (WGS) entry which is preliminary data.</text>
</comment>
<dbReference type="Proteomes" id="UP001301769">
    <property type="component" value="Unassembled WGS sequence"/>
</dbReference>
<feature type="compositionally biased region" description="Polar residues" evidence="2">
    <location>
        <begin position="261"/>
        <end position="279"/>
    </location>
</feature>
<evidence type="ECO:0000256" key="1">
    <source>
        <dbReference type="SAM" id="Coils"/>
    </source>
</evidence>
<protein>
    <submittedName>
        <fullName evidence="3">Uncharacterized protein</fullName>
    </submittedName>
</protein>
<accession>A0AAN6YL86</accession>